<dbReference type="Proteomes" id="UP000184394">
    <property type="component" value="Unassembled WGS sequence"/>
</dbReference>
<dbReference type="OrthoDB" id="1817100at2"/>
<proteinExistence type="predicted"/>
<evidence type="ECO:0000313" key="2">
    <source>
        <dbReference type="EMBL" id="SHM40523.1"/>
    </source>
</evidence>
<organism evidence="2 3">
    <name type="scientific">Ruminococcus flavefaciens</name>
    <dbReference type="NCBI Taxonomy" id="1265"/>
    <lineage>
        <taxon>Bacteria</taxon>
        <taxon>Bacillati</taxon>
        <taxon>Bacillota</taxon>
        <taxon>Clostridia</taxon>
        <taxon>Eubacteriales</taxon>
        <taxon>Oscillospiraceae</taxon>
        <taxon>Ruminococcus</taxon>
    </lineage>
</organism>
<evidence type="ECO:0000259" key="1">
    <source>
        <dbReference type="Pfam" id="PF03432"/>
    </source>
</evidence>
<sequence>MNTIVKDIYVKSCVFSDVIEMHAYLSDPLKIKDKSNIEGLGFFSDNYLDEFYAIKAANQQMNTTMFRQITISISPVGNTCTDKEYMKIGKEIAEYYYKKGYQIIWYLHKDTPRHHLHLLLNSVNFRTGKIFKQSLKGLNRFKVHCNHILHEHNLEQIQMSVEDMLDITPHELSEGFEIFEIFDEVIADNATVFEELFDEKNTSDDEYYSAYDLTNLGMTTCPSTVYYTSATYEETIIPEPKSTLQEGNTMDYTIEKKEVPALKTSSLPSEVLENTCLVIDASKNVNFTVPSNCDEDKLKDIINSVEPIPEHDRATNAKIGIASIAELQKRGIDLPVYVDTSTNINIEFDDVMSSDIFDTTFTEK</sequence>
<dbReference type="EMBL" id="FRCT01000004">
    <property type="protein sequence ID" value="SHM40523.1"/>
    <property type="molecule type" value="Genomic_DNA"/>
</dbReference>
<gene>
    <name evidence="2" type="ORF">SAMN04487860_104139</name>
</gene>
<reference evidence="2 3" key="1">
    <citation type="submission" date="2016-11" db="EMBL/GenBank/DDBJ databases">
        <authorList>
            <person name="Jaros S."/>
            <person name="Januszkiewicz K."/>
            <person name="Wedrychowicz H."/>
        </authorList>
    </citation>
    <scope>NUCLEOTIDE SEQUENCE [LARGE SCALE GENOMIC DNA]</scope>
    <source>
        <strain evidence="2 3">Y1</strain>
    </source>
</reference>
<name>A0A1M7IIV0_RUMFL</name>
<protein>
    <submittedName>
        <fullName evidence="2">Relaxase/Mobilisation nuclease domain-containing protein</fullName>
    </submittedName>
</protein>
<dbReference type="Pfam" id="PF03432">
    <property type="entry name" value="Relaxase"/>
    <property type="match status" value="1"/>
</dbReference>
<accession>A0A1M7IIV0</accession>
<dbReference type="InterPro" id="IPR005094">
    <property type="entry name" value="Endonuclease_MobA/VirD2"/>
</dbReference>
<evidence type="ECO:0000313" key="3">
    <source>
        <dbReference type="Proteomes" id="UP000184394"/>
    </source>
</evidence>
<feature type="domain" description="MobA/VirD2-like nuclease" evidence="1">
    <location>
        <begin position="44"/>
        <end position="154"/>
    </location>
</feature>
<dbReference type="AlphaFoldDB" id="A0A1M7IIV0"/>
<dbReference type="RefSeq" id="WP_072949748.1">
    <property type="nucleotide sequence ID" value="NZ_FRCT01000004.1"/>
</dbReference>